<protein>
    <submittedName>
        <fullName evidence="1">Uncharacterized protein</fullName>
    </submittedName>
</protein>
<evidence type="ECO:0000313" key="1">
    <source>
        <dbReference type="EMBL" id="MBD2534344.1"/>
    </source>
</evidence>
<keyword evidence="2" id="KW-1185">Reference proteome</keyword>
<name>A0ABR8E1A5_9NOSO</name>
<evidence type="ECO:0000313" key="2">
    <source>
        <dbReference type="Proteomes" id="UP000623440"/>
    </source>
</evidence>
<organism evidence="1 2">
    <name type="scientific">Nostoc flagelliforme FACHB-838</name>
    <dbReference type="NCBI Taxonomy" id="2692904"/>
    <lineage>
        <taxon>Bacteria</taxon>
        <taxon>Bacillati</taxon>
        <taxon>Cyanobacteriota</taxon>
        <taxon>Cyanophyceae</taxon>
        <taxon>Nostocales</taxon>
        <taxon>Nostocaceae</taxon>
        <taxon>Nostoc</taxon>
    </lineage>
</organism>
<proteinExistence type="predicted"/>
<dbReference type="RefSeq" id="WP_190735382.1">
    <property type="nucleotide sequence ID" value="NZ_JACJSI010000154.1"/>
</dbReference>
<dbReference type="EMBL" id="JACJSI010000154">
    <property type="protein sequence ID" value="MBD2534344.1"/>
    <property type="molecule type" value="Genomic_DNA"/>
</dbReference>
<sequence length="61" mass="7149">MTLGDPIVPTQNTGITKVDRSKPLLHQHGYEIQPSLRFSRNDWNWLTEPMIFRVHNTRYAA</sequence>
<gene>
    <name evidence="1" type="ORF">H6G97_34440</name>
</gene>
<dbReference type="Proteomes" id="UP000623440">
    <property type="component" value="Unassembled WGS sequence"/>
</dbReference>
<accession>A0ABR8E1A5</accession>
<reference evidence="1 2" key="1">
    <citation type="journal article" date="2020" name="ISME J.">
        <title>Comparative genomics reveals insights into cyanobacterial evolution and habitat adaptation.</title>
        <authorList>
            <person name="Chen M.Y."/>
            <person name="Teng W.K."/>
            <person name="Zhao L."/>
            <person name="Hu C.X."/>
            <person name="Zhou Y.K."/>
            <person name="Han B.P."/>
            <person name="Song L.R."/>
            <person name="Shu W.S."/>
        </authorList>
    </citation>
    <scope>NUCLEOTIDE SEQUENCE [LARGE SCALE GENOMIC DNA]</scope>
    <source>
        <strain evidence="1 2">FACHB-838</strain>
    </source>
</reference>
<comment type="caution">
    <text evidence="1">The sequence shown here is derived from an EMBL/GenBank/DDBJ whole genome shotgun (WGS) entry which is preliminary data.</text>
</comment>